<comment type="caution">
    <text evidence="1">The sequence shown here is derived from an EMBL/GenBank/DDBJ whole genome shotgun (WGS) entry which is preliminary data.</text>
</comment>
<proteinExistence type="predicted"/>
<gene>
    <name evidence="1" type="ORF">LAV01_11870</name>
</gene>
<protein>
    <submittedName>
        <fullName evidence="1">Uncharacterized protein</fullName>
    </submittedName>
</protein>
<organism evidence="1 2">
    <name type="scientific">Ligilactobacillus aviarius</name>
    <dbReference type="NCBI Taxonomy" id="1606"/>
    <lineage>
        <taxon>Bacteria</taxon>
        <taxon>Bacillati</taxon>
        <taxon>Bacillota</taxon>
        <taxon>Bacilli</taxon>
        <taxon>Lactobacillales</taxon>
        <taxon>Lactobacillaceae</taxon>
        <taxon>Ligilactobacillus</taxon>
    </lineage>
</organism>
<name>A0A510WWK5_9LACO</name>
<dbReference type="GeneID" id="29933548"/>
<dbReference type="RefSeq" id="WP_057827833.1">
    <property type="nucleotide sequence ID" value="NZ_BAAACL010000001.1"/>
</dbReference>
<accession>A0A510WWK5</accession>
<evidence type="ECO:0000313" key="2">
    <source>
        <dbReference type="Proteomes" id="UP000321722"/>
    </source>
</evidence>
<dbReference type="Proteomes" id="UP000321722">
    <property type="component" value="Unassembled WGS sequence"/>
</dbReference>
<dbReference type="EMBL" id="BJUI01000018">
    <property type="protein sequence ID" value="GEK42355.1"/>
    <property type="molecule type" value="Genomic_DNA"/>
</dbReference>
<dbReference type="AlphaFoldDB" id="A0A510WWK5"/>
<evidence type="ECO:0000313" key="1">
    <source>
        <dbReference type="EMBL" id="GEK42355.1"/>
    </source>
</evidence>
<sequence length="108" mass="12928">MGLQEYYLRLEAYQLKLVAEREKLALQAWFNQGVQATTGSEKNPKPKYETFQQFFDSEEQNDEVRKAFESNYISTSKKSIEKHQQEIILQRQREFRTMKRKQNMKKGG</sequence>
<keyword evidence="2" id="KW-1185">Reference proteome</keyword>
<reference evidence="1 2" key="1">
    <citation type="submission" date="2019-07" db="EMBL/GenBank/DDBJ databases">
        <title>Whole genome shotgun sequence of Lactobacillus aviarius subsp. aviarius NBRC 102162.</title>
        <authorList>
            <person name="Hosoyama A."/>
            <person name="Uohara A."/>
            <person name="Ohji S."/>
            <person name="Ichikawa N."/>
        </authorList>
    </citation>
    <scope>NUCLEOTIDE SEQUENCE [LARGE SCALE GENOMIC DNA]</scope>
    <source>
        <strain evidence="1 2">NBRC 102162</strain>
    </source>
</reference>